<dbReference type="GO" id="GO:0009435">
    <property type="term" value="P:NAD+ biosynthetic process"/>
    <property type="evidence" value="ECO:0007669"/>
    <property type="project" value="InterPro"/>
</dbReference>
<dbReference type="GO" id="GO:0030170">
    <property type="term" value="F:pyridoxal phosphate binding"/>
    <property type="evidence" value="ECO:0007669"/>
    <property type="project" value="InterPro"/>
</dbReference>
<keyword evidence="1" id="KW-0662">Pyridine nucleotide biosynthesis</keyword>
<dbReference type="InterPro" id="IPR015424">
    <property type="entry name" value="PyrdxlP-dep_Trfase"/>
</dbReference>
<dbReference type="GO" id="GO:0043420">
    <property type="term" value="P:anthranilate metabolic process"/>
    <property type="evidence" value="ECO:0007669"/>
    <property type="project" value="TreeGrafter"/>
</dbReference>
<dbReference type="Proteomes" id="UP000481153">
    <property type="component" value="Unassembled WGS sequence"/>
</dbReference>
<proteinExistence type="predicted"/>
<dbReference type="SUPFAM" id="SSF53383">
    <property type="entry name" value="PLP-dependent transferases"/>
    <property type="match status" value="1"/>
</dbReference>
<dbReference type="GO" id="GO:0005737">
    <property type="term" value="C:cytoplasm"/>
    <property type="evidence" value="ECO:0007669"/>
    <property type="project" value="InterPro"/>
</dbReference>
<evidence type="ECO:0000256" key="2">
    <source>
        <dbReference type="ARBA" id="ARBA00022801"/>
    </source>
</evidence>
<evidence type="ECO:0000313" key="5">
    <source>
        <dbReference type="Proteomes" id="UP000481153"/>
    </source>
</evidence>
<dbReference type="GO" id="GO:0019441">
    <property type="term" value="P:L-tryptophan catabolic process to kynurenine"/>
    <property type="evidence" value="ECO:0007669"/>
    <property type="project" value="TreeGrafter"/>
</dbReference>
<dbReference type="InterPro" id="IPR015421">
    <property type="entry name" value="PyrdxlP-dep_Trfase_major"/>
</dbReference>
<dbReference type="PANTHER" id="PTHR14084:SF0">
    <property type="entry name" value="KYNURENINASE"/>
    <property type="match status" value="1"/>
</dbReference>
<name>A0A6G0XI07_9STRA</name>
<comment type="caution">
    <text evidence="4">The sequence shown here is derived from an EMBL/GenBank/DDBJ whole genome shotgun (WGS) entry which is preliminary data.</text>
</comment>
<dbReference type="Pfam" id="PF22580">
    <property type="entry name" value="KYNU_C"/>
    <property type="match status" value="1"/>
</dbReference>
<keyword evidence="5" id="KW-1185">Reference proteome</keyword>
<dbReference type="PANTHER" id="PTHR14084">
    <property type="entry name" value="KYNURENINASE"/>
    <property type="match status" value="1"/>
</dbReference>
<keyword evidence="3" id="KW-0663">Pyridoxal phosphate</keyword>
<dbReference type="VEuPathDB" id="FungiDB:AeMF1_018183"/>
<sequence length="298" mass="32255">MVVLDINNFPSDLYIAQSVLAAHGLTLQLISADNIPSHLNDSVAAMLFTPVDYRTGRLLDMAKLTAAAHDHNILTIWDLAHSAGAHEIDVHAIDADFVLGCGYKFLNGGPGAPSFVWVHPRLVNRAAQPLAGWFSHANPFSFTGEYVPAEGIQRYACGTPSILAMAALECGVDTVLASAPFGGMQALRAKSIELSQLFIDCVDQYCDGFDLELVTPREAALRGSQVSLRHPTHGYAIVQALIARGIIGDFRAPDIIRLGFTPLYTRFVDVYDAAIALAEVLTSGEYKDPKFEVRNTVT</sequence>
<dbReference type="InterPro" id="IPR015422">
    <property type="entry name" value="PyrdxlP-dep_Trfase_small"/>
</dbReference>
<dbReference type="InterPro" id="IPR010111">
    <property type="entry name" value="Kynureninase"/>
</dbReference>
<dbReference type="EMBL" id="VJMJ01000063">
    <property type="protein sequence ID" value="KAF0739721.1"/>
    <property type="molecule type" value="Genomic_DNA"/>
</dbReference>
<reference evidence="4 5" key="1">
    <citation type="submission" date="2019-07" db="EMBL/GenBank/DDBJ databases">
        <title>Genomics analysis of Aphanomyces spp. identifies a new class of oomycete effector associated with host adaptation.</title>
        <authorList>
            <person name="Gaulin E."/>
        </authorList>
    </citation>
    <scope>NUCLEOTIDE SEQUENCE [LARGE SCALE GENOMIC DNA]</scope>
    <source>
        <strain evidence="4 5">ATCC 201684</strain>
    </source>
</reference>
<dbReference type="Gene3D" id="3.90.1150.10">
    <property type="entry name" value="Aspartate Aminotransferase, domain 1"/>
    <property type="match status" value="1"/>
</dbReference>
<dbReference type="AlphaFoldDB" id="A0A6G0XI07"/>
<dbReference type="GO" id="GO:0030429">
    <property type="term" value="F:kynureninase activity"/>
    <property type="evidence" value="ECO:0007669"/>
    <property type="project" value="InterPro"/>
</dbReference>
<accession>A0A6G0XI07</accession>
<protein>
    <submittedName>
        <fullName evidence="4">Uncharacterized protein</fullName>
    </submittedName>
</protein>
<evidence type="ECO:0000256" key="3">
    <source>
        <dbReference type="ARBA" id="ARBA00022898"/>
    </source>
</evidence>
<organism evidence="4 5">
    <name type="scientific">Aphanomyces euteiches</name>
    <dbReference type="NCBI Taxonomy" id="100861"/>
    <lineage>
        <taxon>Eukaryota</taxon>
        <taxon>Sar</taxon>
        <taxon>Stramenopiles</taxon>
        <taxon>Oomycota</taxon>
        <taxon>Saprolegniomycetes</taxon>
        <taxon>Saprolegniales</taxon>
        <taxon>Verrucalvaceae</taxon>
        <taxon>Aphanomyces</taxon>
    </lineage>
</organism>
<evidence type="ECO:0000256" key="1">
    <source>
        <dbReference type="ARBA" id="ARBA00022642"/>
    </source>
</evidence>
<gene>
    <name evidence="4" type="ORF">Ae201684_004888</name>
</gene>
<dbReference type="Gene3D" id="3.40.640.10">
    <property type="entry name" value="Type I PLP-dependent aspartate aminotransferase-like (Major domain)"/>
    <property type="match status" value="1"/>
</dbReference>
<evidence type="ECO:0000313" key="4">
    <source>
        <dbReference type="EMBL" id="KAF0739721.1"/>
    </source>
</evidence>
<keyword evidence="2" id="KW-0378">Hydrolase</keyword>